<dbReference type="Gene3D" id="1.10.10.10">
    <property type="entry name" value="Winged helix-like DNA-binding domain superfamily/Winged helix DNA-binding domain"/>
    <property type="match status" value="1"/>
</dbReference>
<name>A0A6M5YL19_9BACT</name>
<dbReference type="InterPro" id="IPR036388">
    <property type="entry name" value="WH-like_DNA-bd_sf"/>
</dbReference>
<dbReference type="InterPro" id="IPR013324">
    <property type="entry name" value="RNA_pol_sigma_r3/r4-like"/>
</dbReference>
<keyword evidence="4" id="KW-0804">Transcription</keyword>
<dbReference type="KEGG" id="ftj:FTUN_2312"/>
<dbReference type="RefSeq" id="WP_171470707.1">
    <property type="nucleotide sequence ID" value="NZ_CP053452.2"/>
</dbReference>
<dbReference type="InterPro" id="IPR039425">
    <property type="entry name" value="RNA_pol_sigma-70-like"/>
</dbReference>
<keyword evidence="3" id="KW-0731">Sigma factor</keyword>
<gene>
    <name evidence="6" type="ORF">FTUN_2312</name>
</gene>
<evidence type="ECO:0000313" key="6">
    <source>
        <dbReference type="EMBL" id="QJW94789.1"/>
    </source>
</evidence>
<evidence type="ECO:0000259" key="5">
    <source>
        <dbReference type="Pfam" id="PF08281"/>
    </source>
</evidence>
<organism evidence="6 7">
    <name type="scientific">Frigoriglobus tundricola</name>
    <dbReference type="NCBI Taxonomy" id="2774151"/>
    <lineage>
        <taxon>Bacteria</taxon>
        <taxon>Pseudomonadati</taxon>
        <taxon>Planctomycetota</taxon>
        <taxon>Planctomycetia</taxon>
        <taxon>Gemmatales</taxon>
        <taxon>Gemmataceae</taxon>
        <taxon>Frigoriglobus</taxon>
    </lineage>
</organism>
<accession>A0A6M5YL19</accession>
<dbReference type="InterPro" id="IPR014284">
    <property type="entry name" value="RNA_pol_sigma-70_dom"/>
</dbReference>
<dbReference type="GO" id="GO:0006352">
    <property type="term" value="P:DNA-templated transcription initiation"/>
    <property type="evidence" value="ECO:0007669"/>
    <property type="project" value="InterPro"/>
</dbReference>
<dbReference type="Gene3D" id="1.10.1740.10">
    <property type="match status" value="1"/>
</dbReference>
<dbReference type="PANTHER" id="PTHR43133">
    <property type="entry name" value="RNA POLYMERASE ECF-TYPE SIGMA FACTO"/>
    <property type="match status" value="1"/>
</dbReference>
<dbReference type="Proteomes" id="UP000503447">
    <property type="component" value="Chromosome"/>
</dbReference>
<evidence type="ECO:0000256" key="3">
    <source>
        <dbReference type="ARBA" id="ARBA00023082"/>
    </source>
</evidence>
<dbReference type="InterPro" id="IPR013249">
    <property type="entry name" value="RNA_pol_sigma70_r4_t2"/>
</dbReference>
<keyword evidence="2" id="KW-0805">Transcription regulation</keyword>
<evidence type="ECO:0000256" key="4">
    <source>
        <dbReference type="ARBA" id="ARBA00023163"/>
    </source>
</evidence>
<dbReference type="GO" id="GO:0016987">
    <property type="term" value="F:sigma factor activity"/>
    <property type="evidence" value="ECO:0007669"/>
    <property type="project" value="UniProtKB-KW"/>
</dbReference>
<keyword evidence="7" id="KW-1185">Reference proteome</keyword>
<dbReference type="EMBL" id="CP053452">
    <property type="protein sequence ID" value="QJW94789.1"/>
    <property type="molecule type" value="Genomic_DNA"/>
</dbReference>
<sequence>MGADELKPVEAYTEYLRLLARLHLGPQLRGKLGASDVVQLTVLQAHANRGQFRGRTEEEWMGWLRAILRNVLVGALRAYGTEARDVGRERAIGAGLEASASRAEQWLAADQTSPSQRASRHEQLIRLAAALALLPDDQREAVELHHLKGHTVAEVGERMGRTRAAAMGLIFRGLERLREHLDEGNGDGGGATGG</sequence>
<comment type="similarity">
    <text evidence="1">Belongs to the sigma-70 factor family. ECF subfamily.</text>
</comment>
<evidence type="ECO:0000256" key="1">
    <source>
        <dbReference type="ARBA" id="ARBA00010641"/>
    </source>
</evidence>
<feature type="domain" description="RNA polymerase sigma factor 70 region 4 type 2" evidence="5">
    <location>
        <begin position="126"/>
        <end position="177"/>
    </location>
</feature>
<dbReference type="SUPFAM" id="SSF88659">
    <property type="entry name" value="Sigma3 and sigma4 domains of RNA polymerase sigma factors"/>
    <property type="match status" value="1"/>
</dbReference>
<evidence type="ECO:0000313" key="7">
    <source>
        <dbReference type="Proteomes" id="UP000503447"/>
    </source>
</evidence>
<reference evidence="7" key="1">
    <citation type="submission" date="2020-05" db="EMBL/GenBank/DDBJ databases">
        <title>Frigoriglobus tundricola gen. nov., sp. nov., a psychrotolerant cellulolytic planctomycete of the family Gemmataceae with two divergent copies of 16S rRNA gene.</title>
        <authorList>
            <person name="Kulichevskaya I.S."/>
            <person name="Ivanova A.A."/>
            <person name="Naumoff D.G."/>
            <person name="Beletsky A.V."/>
            <person name="Rijpstra W.I.C."/>
            <person name="Sinninghe Damste J.S."/>
            <person name="Mardanov A.V."/>
            <person name="Ravin N.V."/>
            <person name="Dedysh S.N."/>
        </authorList>
    </citation>
    <scope>NUCLEOTIDE SEQUENCE [LARGE SCALE GENOMIC DNA]</scope>
    <source>
        <strain evidence="7">PL17</strain>
    </source>
</reference>
<dbReference type="PANTHER" id="PTHR43133:SF51">
    <property type="entry name" value="RNA POLYMERASE SIGMA FACTOR"/>
    <property type="match status" value="1"/>
</dbReference>
<dbReference type="AlphaFoldDB" id="A0A6M5YL19"/>
<dbReference type="SUPFAM" id="SSF88946">
    <property type="entry name" value="Sigma2 domain of RNA polymerase sigma factors"/>
    <property type="match status" value="1"/>
</dbReference>
<proteinExistence type="inferred from homology"/>
<evidence type="ECO:0000256" key="2">
    <source>
        <dbReference type="ARBA" id="ARBA00023015"/>
    </source>
</evidence>
<dbReference type="InterPro" id="IPR013325">
    <property type="entry name" value="RNA_pol_sigma_r2"/>
</dbReference>
<dbReference type="Pfam" id="PF08281">
    <property type="entry name" value="Sigma70_r4_2"/>
    <property type="match status" value="1"/>
</dbReference>
<dbReference type="InterPro" id="IPR014326">
    <property type="entry name" value="RNA_pol_sigma-70_Plancto"/>
</dbReference>
<dbReference type="NCBIfam" id="TIGR02937">
    <property type="entry name" value="sigma70-ECF"/>
    <property type="match status" value="1"/>
</dbReference>
<dbReference type="GO" id="GO:0003677">
    <property type="term" value="F:DNA binding"/>
    <property type="evidence" value="ECO:0007669"/>
    <property type="project" value="InterPro"/>
</dbReference>
<dbReference type="NCBIfam" id="TIGR02984">
    <property type="entry name" value="Sig-70_plancto1"/>
    <property type="match status" value="1"/>
</dbReference>
<protein>
    <recommendedName>
        <fullName evidence="5">RNA polymerase sigma factor 70 region 4 type 2 domain-containing protein</fullName>
    </recommendedName>
</protein>